<gene>
    <name evidence="3" type="ORF">KHU32_16750</name>
</gene>
<dbReference type="EMBL" id="JAHCDA010000003">
    <property type="protein sequence ID" value="MBS7812602.1"/>
    <property type="molecule type" value="Genomic_DNA"/>
</dbReference>
<dbReference type="SUPFAM" id="SSF56601">
    <property type="entry name" value="beta-lactamase/transpeptidase-like"/>
    <property type="match status" value="1"/>
</dbReference>
<reference evidence="3 4" key="1">
    <citation type="submission" date="2021-05" db="EMBL/GenBank/DDBJ databases">
        <title>Roseococcus sp. XZZS9, whole genome shotgun sequencing project.</title>
        <authorList>
            <person name="Zhao G."/>
            <person name="Shen L."/>
        </authorList>
    </citation>
    <scope>NUCLEOTIDE SEQUENCE [LARGE SCALE GENOMIC DNA]</scope>
    <source>
        <strain evidence="3 4">XZZS9</strain>
    </source>
</reference>
<accession>A0ABS5QI56</accession>
<keyword evidence="4" id="KW-1185">Reference proteome</keyword>
<keyword evidence="1 3" id="KW-0378">Hydrolase</keyword>
<dbReference type="InterPro" id="IPR050789">
    <property type="entry name" value="Diverse_Enzym_Activities"/>
</dbReference>
<protein>
    <submittedName>
        <fullName evidence="3">Serine hydrolase</fullName>
    </submittedName>
</protein>
<dbReference type="Pfam" id="PF00144">
    <property type="entry name" value="Beta-lactamase"/>
    <property type="match status" value="1"/>
</dbReference>
<dbReference type="Proteomes" id="UP000766336">
    <property type="component" value="Unassembled WGS sequence"/>
</dbReference>
<evidence type="ECO:0000259" key="2">
    <source>
        <dbReference type="Pfam" id="PF00144"/>
    </source>
</evidence>
<dbReference type="Gene3D" id="3.40.710.10">
    <property type="entry name" value="DD-peptidase/beta-lactamase superfamily"/>
    <property type="match status" value="1"/>
</dbReference>
<dbReference type="InterPro" id="IPR001466">
    <property type="entry name" value="Beta-lactam-related"/>
</dbReference>
<evidence type="ECO:0000313" key="4">
    <source>
        <dbReference type="Proteomes" id="UP000766336"/>
    </source>
</evidence>
<sequence>MNLQECLKVLRMTPALKAAIDFAIANETAWPRDILAHLESGFFEPAPDNEVIGPTAPRGGPNGVIYWHGKRVAEWGDPTRADMTFSVAKSYLAILAGLAWRDGLLTDLDAKVSDKVAHEAFTGPRNGVVTWRQLLTNTSEWEGTLFGKSDLIDRGRNLGVEGQGKKRSTRPLAEPGAYWEYNDVRVNALSLALLHLFRRPLPEVWAERIMQPIGTSDGWTWRGYRTSGVDIDGKVIESVSGGGHWGGGLIINAEDQAKVGLLIAADGQWNGREVIRKEWLDLCRTPCALNPHYGFLFWLNTGRTKWPSASEGTVCFLGAGGATTWMEPADGIVAVSRWLDSTKLDEFMRLVRSALAD</sequence>
<proteinExistence type="predicted"/>
<name>A0ABS5QI56_9PROT</name>
<dbReference type="PANTHER" id="PTHR43283:SF11">
    <property type="entry name" value="BETA-LACTAMASE-RELATED DOMAIN-CONTAINING PROTEIN"/>
    <property type="match status" value="1"/>
</dbReference>
<evidence type="ECO:0000256" key="1">
    <source>
        <dbReference type="ARBA" id="ARBA00022801"/>
    </source>
</evidence>
<dbReference type="PANTHER" id="PTHR43283">
    <property type="entry name" value="BETA-LACTAMASE-RELATED"/>
    <property type="match status" value="1"/>
</dbReference>
<evidence type="ECO:0000313" key="3">
    <source>
        <dbReference type="EMBL" id="MBS7812602.1"/>
    </source>
</evidence>
<organism evidence="3 4">
    <name type="scientific">Roseococcus pinisoli</name>
    <dbReference type="NCBI Taxonomy" id="2835040"/>
    <lineage>
        <taxon>Bacteria</taxon>
        <taxon>Pseudomonadati</taxon>
        <taxon>Pseudomonadota</taxon>
        <taxon>Alphaproteobacteria</taxon>
        <taxon>Acetobacterales</taxon>
        <taxon>Roseomonadaceae</taxon>
        <taxon>Roseococcus</taxon>
    </lineage>
</organism>
<feature type="domain" description="Beta-lactamase-related" evidence="2">
    <location>
        <begin position="84"/>
        <end position="335"/>
    </location>
</feature>
<comment type="caution">
    <text evidence="3">The sequence shown here is derived from an EMBL/GenBank/DDBJ whole genome shotgun (WGS) entry which is preliminary data.</text>
</comment>
<dbReference type="GO" id="GO:0016787">
    <property type="term" value="F:hydrolase activity"/>
    <property type="evidence" value="ECO:0007669"/>
    <property type="project" value="UniProtKB-KW"/>
</dbReference>
<dbReference type="InterPro" id="IPR012338">
    <property type="entry name" value="Beta-lactam/transpept-like"/>
</dbReference>